<organism evidence="2 3">
    <name type="scientific">Sporosarcina aquimarina</name>
    <dbReference type="NCBI Taxonomy" id="114975"/>
    <lineage>
        <taxon>Bacteria</taxon>
        <taxon>Bacillati</taxon>
        <taxon>Bacillota</taxon>
        <taxon>Bacilli</taxon>
        <taxon>Bacillales</taxon>
        <taxon>Caryophanaceae</taxon>
        <taxon>Sporosarcina</taxon>
    </lineage>
</organism>
<evidence type="ECO:0000259" key="1">
    <source>
        <dbReference type="Pfam" id="PF01425"/>
    </source>
</evidence>
<accession>A0ABU4G1L2</accession>
<dbReference type="PANTHER" id="PTHR42678">
    <property type="entry name" value="AMIDASE"/>
    <property type="match status" value="1"/>
</dbReference>
<dbReference type="SUPFAM" id="SSF75304">
    <property type="entry name" value="Amidase signature (AS) enzymes"/>
    <property type="match status" value="1"/>
</dbReference>
<dbReference type="Gene3D" id="3.90.1300.10">
    <property type="entry name" value="Amidase signature (AS) domain"/>
    <property type="match status" value="1"/>
</dbReference>
<dbReference type="Proteomes" id="UP001280629">
    <property type="component" value="Unassembled WGS sequence"/>
</dbReference>
<feature type="domain" description="Amidase" evidence="1">
    <location>
        <begin position="35"/>
        <end position="467"/>
    </location>
</feature>
<dbReference type="EMBL" id="JAUBDH010000008">
    <property type="protein sequence ID" value="MDW0110854.1"/>
    <property type="molecule type" value="Genomic_DNA"/>
</dbReference>
<dbReference type="PANTHER" id="PTHR42678:SF34">
    <property type="entry name" value="OS04G0183300 PROTEIN"/>
    <property type="match status" value="1"/>
</dbReference>
<dbReference type="InterPro" id="IPR023631">
    <property type="entry name" value="Amidase_dom"/>
</dbReference>
<proteinExistence type="predicted"/>
<dbReference type="InterPro" id="IPR036928">
    <property type="entry name" value="AS_sf"/>
</dbReference>
<sequence length="489" mass="53089">MENNQSIRNRFQWVTEASIPMIQTALEEETLTSEELVLFYLDRISTEGQTSNAVLEVNPHAVQIAQALDYERTLSGKRSVLHGIPILLKDNMDTGDAMHTSAGTLALADYYAEQDAFLVKQLRKAGAVILGKTNMTELANFMSDQMPNGWSSRGGQVHNPHGEFEVGGSSSGAAAAAATSLASASIGTETTGSIIHPASQNGVVGLKPTIGAISRNGIIPLSITQDTPGPMTRTVTDAALIFQALLGYDPEDPITIYSKKYASVNWMECLKKDALQGVRIGIASSIFRNEVSEERMELFKDALMTLEQLGAEVVPDIDIGTQEDDLAYNVLLHECKAAFNSYLGKTAETNPIRSIDDLLEFNKKHAKQTLRYGQELLETINSRSGTLTEPQYIEALMRNRHLAEGIALGKALKDNHVDILAFPQDHGCSLQAAAGYPSITIPAAVSRSGEPFGLTFTGTAYSEPALLGYAYAFEQQTQSRRLLNSSNKK</sequence>
<dbReference type="RefSeq" id="WP_317936425.1">
    <property type="nucleotide sequence ID" value="NZ_JAUBDH010000008.1"/>
</dbReference>
<protein>
    <submittedName>
        <fullName evidence="2">Amidase family protein</fullName>
    </submittedName>
</protein>
<evidence type="ECO:0000313" key="3">
    <source>
        <dbReference type="Proteomes" id="UP001280629"/>
    </source>
</evidence>
<dbReference type="NCBIfam" id="NF005300">
    <property type="entry name" value="PRK06828.1"/>
    <property type="match status" value="1"/>
</dbReference>
<gene>
    <name evidence="2" type="ORF">QT716_12480</name>
</gene>
<comment type="caution">
    <text evidence="2">The sequence shown here is derived from an EMBL/GenBank/DDBJ whole genome shotgun (WGS) entry which is preliminary data.</text>
</comment>
<evidence type="ECO:0000313" key="2">
    <source>
        <dbReference type="EMBL" id="MDW0110854.1"/>
    </source>
</evidence>
<dbReference type="Pfam" id="PF01425">
    <property type="entry name" value="Amidase"/>
    <property type="match status" value="1"/>
</dbReference>
<keyword evidence="3" id="KW-1185">Reference proteome</keyword>
<name>A0ABU4G1L2_9BACL</name>
<reference evidence="2 3" key="1">
    <citation type="submission" date="2023-06" db="EMBL/GenBank/DDBJ databases">
        <title>Sporosarcina sp. nov., isolated from Korean traditional fermented seafood 'Jeotgal'.</title>
        <authorList>
            <person name="Yang A.-I."/>
            <person name="Shin N.-R."/>
        </authorList>
    </citation>
    <scope>NUCLEOTIDE SEQUENCE [LARGE SCALE GENOMIC DNA]</scope>
    <source>
        <strain evidence="2 3">KCTC3840</strain>
    </source>
</reference>